<dbReference type="SUPFAM" id="SSF47203">
    <property type="entry name" value="Acyl-CoA dehydrogenase C-terminal domain-like"/>
    <property type="match status" value="1"/>
</dbReference>
<reference evidence="8 9" key="1">
    <citation type="submission" date="2020-08" db="EMBL/GenBank/DDBJ databases">
        <title>Genomic Encyclopedia of Type Strains, Phase III (KMG-III): the genomes of soil and plant-associated and newly described type strains.</title>
        <authorList>
            <person name="Whitman W."/>
        </authorList>
    </citation>
    <scope>NUCLEOTIDE SEQUENCE [LARGE SCALE GENOMIC DNA]</scope>
    <source>
        <strain evidence="8 9">CECT 3303</strain>
    </source>
</reference>
<comment type="similarity">
    <text evidence="2 5">Belongs to the acyl-CoA dehydrogenase family.</text>
</comment>
<dbReference type="InterPro" id="IPR009075">
    <property type="entry name" value="AcylCo_DH/oxidase_C"/>
</dbReference>
<evidence type="ECO:0000259" key="7">
    <source>
        <dbReference type="Pfam" id="PF02770"/>
    </source>
</evidence>
<dbReference type="AlphaFoldDB" id="A0A841D1C8"/>
<evidence type="ECO:0000256" key="3">
    <source>
        <dbReference type="ARBA" id="ARBA00022630"/>
    </source>
</evidence>
<dbReference type="EMBL" id="JACHJJ010000008">
    <property type="protein sequence ID" value="MBB5963530.1"/>
    <property type="molecule type" value="Genomic_DNA"/>
</dbReference>
<dbReference type="GO" id="GO:0005886">
    <property type="term" value="C:plasma membrane"/>
    <property type="evidence" value="ECO:0007669"/>
    <property type="project" value="TreeGrafter"/>
</dbReference>
<dbReference type="InterPro" id="IPR037069">
    <property type="entry name" value="AcylCoA_DH/ox_N_sf"/>
</dbReference>
<sequence>MNRFPAAEELDLALGDPHRPAGPLTFGAAMAGDHAERWPHGSLDRLRAWGYPAHLVPASLGGRLTSLEELLALGRVVARRDPTVAVIANSPWASGTPVWLAGTPAQQRDYADAVLRGQWMSLALTEFDKGADLLSGDLTARRVSGGYVLDGAKWMINNVRLARFVCLLVREPSLAGLRSLTLLLVDMERLPAGGYELLPRIHTHGIRGADIAGVRFLDAFVPSSAVLGRPGRGLDLTIRSLITIRTMVPGLSLGAFDTGLRCAFDVLRHRHVRQGRAIDLPYVREELAAADLDLRVAETLATCCVRILQHLPALAPVASAVAKYLVPHLAEQRLRRLAGVLGARYLLRQDHWYGVYDKLVRDTRLFSLFDGSEPVVLSSLAAQVSCLTEPGADPRAADEVFQPAFAPQPYPAGLAALGTASDLDPVTAGLDGACADLERGAGSARAAALLRQAGRDLLADARRDVDPRSEDGLQVGERYARTFAAVCLARSGPGHWLAAGVESLLRPGGARMPRETAESLFLDLAMRYAGRSALSLSRPA</sequence>
<evidence type="ECO:0000259" key="6">
    <source>
        <dbReference type="Pfam" id="PF00441"/>
    </source>
</evidence>
<feature type="domain" description="Acyl-CoA dehydrogenase/oxidase C-terminal" evidence="6">
    <location>
        <begin position="231"/>
        <end position="383"/>
    </location>
</feature>
<dbReference type="RefSeq" id="WP_184941742.1">
    <property type="nucleotide sequence ID" value="NZ_BAAAWZ010000001.1"/>
</dbReference>
<dbReference type="Gene3D" id="2.40.110.10">
    <property type="entry name" value="Butyryl-CoA Dehydrogenase, subunit A, domain 2"/>
    <property type="match status" value="1"/>
</dbReference>
<protein>
    <submittedName>
        <fullName evidence="8">Alkylation response protein AidB-like acyl-CoA dehydrogenase</fullName>
    </submittedName>
</protein>
<dbReference type="GO" id="GO:0050660">
    <property type="term" value="F:flavin adenine dinucleotide binding"/>
    <property type="evidence" value="ECO:0007669"/>
    <property type="project" value="InterPro"/>
</dbReference>
<evidence type="ECO:0000313" key="8">
    <source>
        <dbReference type="EMBL" id="MBB5963530.1"/>
    </source>
</evidence>
<comment type="caution">
    <text evidence="8">The sequence shown here is derived from an EMBL/GenBank/DDBJ whole genome shotgun (WGS) entry which is preliminary data.</text>
</comment>
<dbReference type="Gene3D" id="1.10.540.10">
    <property type="entry name" value="Acyl-CoA dehydrogenase/oxidase, N-terminal domain"/>
    <property type="match status" value="1"/>
</dbReference>
<gene>
    <name evidence="8" type="ORF">FHS22_002810</name>
</gene>
<keyword evidence="5" id="KW-0560">Oxidoreductase</keyword>
<organism evidence="8 9">
    <name type="scientific">Planomonospora venezuelensis</name>
    <dbReference type="NCBI Taxonomy" id="1999"/>
    <lineage>
        <taxon>Bacteria</taxon>
        <taxon>Bacillati</taxon>
        <taxon>Actinomycetota</taxon>
        <taxon>Actinomycetes</taxon>
        <taxon>Streptosporangiales</taxon>
        <taxon>Streptosporangiaceae</taxon>
        <taxon>Planomonospora</taxon>
    </lineage>
</organism>
<dbReference type="PANTHER" id="PTHR43884:SF19">
    <property type="entry name" value="ACYL-COA DEHYDROGENASE FADE4-RELATED"/>
    <property type="match status" value="1"/>
</dbReference>
<keyword evidence="9" id="KW-1185">Reference proteome</keyword>
<dbReference type="InterPro" id="IPR009100">
    <property type="entry name" value="AcylCoA_DH/oxidase_NM_dom_sf"/>
</dbReference>
<dbReference type="InterPro" id="IPR006091">
    <property type="entry name" value="Acyl-CoA_Oxase/DH_mid-dom"/>
</dbReference>
<evidence type="ECO:0000256" key="4">
    <source>
        <dbReference type="ARBA" id="ARBA00022827"/>
    </source>
</evidence>
<dbReference type="PANTHER" id="PTHR43884">
    <property type="entry name" value="ACYL-COA DEHYDROGENASE"/>
    <property type="match status" value="1"/>
</dbReference>
<evidence type="ECO:0000313" key="9">
    <source>
        <dbReference type="Proteomes" id="UP000562352"/>
    </source>
</evidence>
<evidence type="ECO:0000256" key="1">
    <source>
        <dbReference type="ARBA" id="ARBA00001974"/>
    </source>
</evidence>
<keyword evidence="3 5" id="KW-0285">Flavoprotein</keyword>
<accession>A0A841D1C8</accession>
<evidence type="ECO:0000256" key="2">
    <source>
        <dbReference type="ARBA" id="ARBA00009347"/>
    </source>
</evidence>
<proteinExistence type="inferred from homology"/>
<comment type="cofactor">
    <cofactor evidence="1 5">
        <name>FAD</name>
        <dbReference type="ChEBI" id="CHEBI:57692"/>
    </cofactor>
</comment>
<dbReference type="InterPro" id="IPR046373">
    <property type="entry name" value="Acyl-CoA_Oxase/DH_mid-dom_sf"/>
</dbReference>
<dbReference type="SUPFAM" id="SSF56645">
    <property type="entry name" value="Acyl-CoA dehydrogenase NM domain-like"/>
    <property type="match status" value="1"/>
</dbReference>
<keyword evidence="4 5" id="KW-0274">FAD</keyword>
<dbReference type="Pfam" id="PF02770">
    <property type="entry name" value="Acyl-CoA_dh_M"/>
    <property type="match status" value="1"/>
</dbReference>
<dbReference type="Gene3D" id="1.20.140.10">
    <property type="entry name" value="Butyryl-CoA Dehydrogenase, subunit A, domain 3"/>
    <property type="match status" value="1"/>
</dbReference>
<evidence type="ECO:0000256" key="5">
    <source>
        <dbReference type="RuleBase" id="RU362125"/>
    </source>
</evidence>
<dbReference type="Proteomes" id="UP000562352">
    <property type="component" value="Unassembled WGS sequence"/>
</dbReference>
<feature type="domain" description="Acyl-CoA oxidase/dehydrogenase middle" evidence="7">
    <location>
        <begin position="122"/>
        <end position="217"/>
    </location>
</feature>
<dbReference type="Pfam" id="PF00441">
    <property type="entry name" value="Acyl-CoA_dh_1"/>
    <property type="match status" value="1"/>
</dbReference>
<name>A0A841D1C8_PLAVE</name>
<dbReference type="CDD" id="cd00567">
    <property type="entry name" value="ACAD"/>
    <property type="match status" value="1"/>
</dbReference>
<dbReference type="InterPro" id="IPR036250">
    <property type="entry name" value="AcylCo_DH-like_C"/>
</dbReference>
<dbReference type="GO" id="GO:0003995">
    <property type="term" value="F:acyl-CoA dehydrogenase activity"/>
    <property type="evidence" value="ECO:0007669"/>
    <property type="project" value="TreeGrafter"/>
</dbReference>